<dbReference type="Proteomes" id="UP001253848">
    <property type="component" value="Unassembled WGS sequence"/>
</dbReference>
<evidence type="ECO:0000259" key="2">
    <source>
        <dbReference type="Pfam" id="PF12680"/>
    </source>
</evidence>
<evidence type="ECO:0000313" key="5">
    <source>
        <dbReference type="Proteomes" id="UP001253848"/>
    </source>
</evidence>
<comment type="caution">
    <text evidence="4">The sequence shown here is derived from an EMBL/GenBank/DDBJ whole genome shotgun (WGS) entry which is preliminary data.</text>
</comment>
<dbReference type="PANTHER" id="PTHR41252:SF1">
    <property type="entry name" value="BLR2505 PROTEIN"/>
    <property type="match status" value="1"/>
</dbReference>
<accession>A0ABU3DQP1</accession>
<dbReference type="RefSeq" id="WP_311499419.1">
    <property type="nucleotide sequence ID" value="NZ_JAVRHN010000004.1"/>
</dbReference>
<keyword evidence="1" id="KW-0732">Signal</keyword>
<organism evidence="4 5">
    <name type="scientific">Autumnicola psychrophila</name>
    <dbReference type="NCBI Taxonomy" id="3075592"/>
    <lineage>
        <taxon>Bacteria</taxon>
        <taxon>Pseudomonadati</taxon>
        <taxon>Bacteroidota</taxon>
        <taxon>Flavobacteriia</taxon>
        <taxon>Flavobacteriales</taxon>
        <taxon>Flavobacteriaceae</taxon>
        <taxon>Autumnicola</taxon>
    </lineage>
</organism>
<feature type="chain" id="PRO_5045843379" evidence="1">
    <location>
        <begin position="26"/>
        <end position="279"/>
    </location>
</feature>
<feature type="domain" description="SnoaL-like" evidence="2">
    <location>
        <begin position="155"/>
        <end position="262"/>
    </location>
</feature>
<evidence type="ECO:0000259" key="3">
    <source>
        <dbReference type="Pfam" id="PF14534"/>
    </source>
</evidence>
<dbReference type="EMBL" id="JAVRHN010000004">
    <property type="protein sequence ID" value="MDT0686014.1"/>
    <property type="molecule type" value="Genomic_DNA"/>
</dbReference>
<protein>
    <submittedName>
        <fullName evidence="4">Nuclear transport factor 2 family protein</fullName>
    </submittedName>
</protein>
<name>A0ABU3DQP1_9FLAO</name>
<dbReference type="InterPro" id="IPR027843">
    <property type="entry name" value="DUF4440"/>
</dbReference>
<dbReference type="Pfam" id="PF12680">
    <property type="entry name" value="SnoaL_2"/>
    <property type="match status" value="1"/>
</dbReference>
<dbReference type="SUPFAM" id="SSF54427">
    <property type="entry name" value="NTF2-like"/>
    <property type="match status" value="2"/>
</dbReference>
<dbReference type="InterPro" id="IPR037401">
    <property type="entry name" value="SnoaL-like"/>
</dbReference>
<proteinExistence type="predicted"/>
<evidence type="ECO:0000313" key="4">
    <source>
        <dbReference type="EMBL" id="MDT0686014.1"/>
    </source>
</evidence>
<evidence type="ECO:0000256" key="1">
    <source>
        <dbReference type="SAM" id="SignalP"/>
    </source>
</evidence>
<dbReference type="InterPro" id="IPR032710">
    <property type="entry name" value="NTF2-like_dom_sf"/>
</dbReference>
<gene>
    <name evidence="4" type="ORF">RM541_06540</name>
</gene>
<dbReference type="Gene3D" id="3.10.450.50">
    <property type="match status" value="2"/>
</dbReference>
<reference evidence="4 5" key="1">
    <citation type="submission" date="2023-09" db="EMBL/GenBank/DDBJ databases">
        <authorList>
            <person name="Rey-Velasco X."/>
        </authorList>
    </citation>
    <scope>NUCLEOTIDE SEQUENCE [LARGE SCALE GENOMIC DNA]</scope>
    <source>
        <strain evidence="4 5">F225</strain>
    </source>
</reference>
<feature type="signal peptide" evidence="1">
    <location>
        <begin position="1"/>
        <end position="25"/>
    </location>
</feature>
<dbReference type="PANTHER" id="PTHR41252">
    <property type="entry name" value="BLR2505 PROTEIN"/>
    <property type="match status" value="1"/>
</dbReference>
<feature type="domain" description="DUF4440" evidence="3">
    <location>
        <begin position="31"/>
        <end position="138"/>
    </location>
</feature>
<dbReference type="Pfam" id="PF14534">
    <property type="entry name" value="DUF4440"/>
    <property type="match status" value="1"/>
</dbReference>
<sequence>MNSLKTNYNIVIVLFVSIFSFQTNAQSAAVDQLHQLYIKTINTGDPDNLNTLYTDNVSIRNSDGSLLTGLNNVKKQYQATFDNGKYNITLKTIEEQDLNEDYMFVSGSFVFTKIDEPEAIQRGTFVNILKNIDGEWKIYKSYRYPEITNNKSIVDGLYKSFAQGDIPSVLEAMDEEIIWNEAEGNAYADGNPYIGPEAVLKGVLERVGAEHEYFKLEDIELHEVSNNQVLATLRYDAKVKETGKTYNAQVAHLWTLKDGKVSAFQQYVDTKKLNDAMSK</sequence>
<keyword evidence="5" id="KW-1185">Reference proteome</keyword>